<accession>A0ABR0FAM6</accession>
<keyword evidence="2" id="KW-1185">Reference proteome</keyword>
<dbReference type="EMBL" id="JAFFGZ010000008">
    <property type="protein sequence ID" value="KAK4640085.1"/>
    <property type="molecule type" value="Genomic_DNA"/>
</dbReference>
<dbReference type="GeneID" id="87892278"/>
<sequence>MVPDISLVIRNLPVTSASLKRQRRDGKRTSLFGKLPIRSPAHLAAGHCLAPRLEGTISDPINDLTDRGGVPNHRMWNQAVSQPVTLGLNSSHPESTTLASQRLRPFALLVPVRRSNDRGNLRPELY</sequence>
<reference evidence="1 2" key="1">
    <citation type="journal article" date="2023" name="bioRxiv">
        <title>High-quality genome assemblies of four members of thePodospora anserinaspecies complex.</title>
        <authorList>
            <person name="Ament-Velasquez S.L."/>
            <person name="Vogan A.A."/>
            <person name="Wallerman O."/>
            <person name="Hartmann F."/>
            <person name="Gautier V."/>
            <person name="Silar P."/>
            <person name="Giraud T."/>
            <person name="Johannesson H."/>
        </authorList>
    </citation>
    <scope>NUCLEOTIDE SEQUENCE [LARGE SCALE GENOMIC DNA]</scope>
    <source>
        <strain evidence="1 2">CBS 112042</strain>
    </source>
</reference>
<organism evidence="1 2">
    <name type="scientific">Podospora bellae-mahoneyi</name>
    <dbReference type="NCBI Taxonomy" id="2093777"/>
    <lineage>
        <taxon>Eukaryota</taxon>
        <taxon>Fungi</taxon>
        <taxon>Dikarya</taxon>
        <taxon>Ascomycota</taxon>
        <taxon>Pezizomycotina</taxon>
        <taxon>Sordariomycetes</taxon>
        <taxon>Sordariomycetidae</taxon>
        <taxon>Sordariales</taxon>
        <taxon>Podosporaceae</taxon>
        <taxon>Podospora</taxon>
    </lineage>
</organism>
<evidence type="ECO:0000313" key="1">
    <source>
        <dbReference type="EMBL" id="KAK4640085.1"/>
    </source>
</evidence>
<proteinExistence type="predicted"/>
<dbReference type="Proteomes" id="UP001322138">
    <property type="component" value="Unassembled WGS sequence"/>
</dbReference>
<gene>
    <name evidence="1" type="ORF">QC761_0088290</name>
</gene>
<protein>
    <submittedName>
        <fullName evidence="1">Uncharacterized protein</fullName>
    </submittedName>
</protein>
<evidence type="ECO:0000313" key="2">
    <source>
        <dbReference type="Proteomes" id="UP001322138"/>
    </source>
</evidence>
<name>A0ABR0FAM6_9PEZI</name>
<comment type="caution">
    <text evidence="1">The sequence shown here is derived from an EMBL/GenBank/DDBJ whole genome shotgun (WGS) entry which is preliminary data.</text>
</comment>
<dbReference type="RefSeq" id="XP_062729061.1">
    <property type="nucleotide sequence ID" value="XM_062872939.1"/>
</dbReference>